<gene>
    <name evidence="3" type="ORF">ABVQ20_29795</name>
</gene>
<evidence type="ECO:0000313" key="4">
    <source>
        <dbReference type="Proteomes" id="UP001548832"/>
    </source>
</evidence>
<comment type="caution">
    <text evidence="3">The sequence shown here is derived from an EMBL/GenBank/DDBJ whole genome shotgun (WGS) entry which is preliminary data.</text>
</comment>
<dbReference type="Gene3D" id="3.90.320.10">
    <property type="match status" value="1"/>
</dbReference>
<reference evidence="3 4" key="1">
    <citation type="submission" date="2024-06" db="EMBL/GenBank/DDBJ databases">
        <authorList>
            <person name="Kim D.-U."/>
        </authorList>
    </citation>
    <scope>NUCLEOTIDE SEQUENCE [LARGE SCALE GENOMIC DNA]</scope>
    <source>
        <strain evidence="3 4">KACC15460</strain>
    </source>
</reference>
<evidence type="ECO:0000313" key="3">
    <source>
        <dbReference type="EMBL" id="MET2831167.1"/>
    </source>
</evidence>
<organism evidence="3 4">
    <name type="scientific">Mesorhizobium shangrilense</name>
    <dbReference type="NCBI Taxonomy" id="460060"/>
    <lineage>
        <taxon>Bacteria</taxon>
        <taxon>Pseudomonadati</taxon>
        <taxon>Pseudomonadota</taxon>
        <taxon>Alphaproteobacteria</taxon>
        <taxon>Hyphomicrobiales</taxon>
        <taxon>Phyllobacteriaceae</taxon>
        <taxon>Mesorhizobium</taxon>
    </lineage>
</organism>
<keyword evidence="4" id="KW-1185">Reference proteome</keyword>
<name>A0ABV2DMC8_9HYPH</name>
<dbReference type="EMBL" id="JBEWSZ010000003">
    <property type="protein sequence ID" value="MET2831167.1"/>
    <property type="molecule type" value="Genomic_DNA"/>
</dbReference>
<dbReference type="InterPro" id="IPR011604">
    <property type="entry name" value="PDDEXK-like_dom_sf"/>
</dbReference>
<dbReference type="Proteomes" id="UP001548832">
    <property type="component" value="Unassembled WGS sequence"/>
</dbReference>
<feature type="domain" description="PD-(D/E)XK endonuclease-like" evidence="2">
    <location>
        <begin position="579"/>
        <end position="804"/>
    </location>
</feature>
<dbReference type="InterPro" id="IPR027417">
    <property type="entry name" value="P-loop_NTPase"/>
</dbReference>
<proteinExistence type="predicted"/>
<feature type="region of interest" description="Disordered" evidence="1">
    <location>
        <begin position="700"/>
        <end position="722"/>
    </location>
</feature>
<protein>
    <submittedName>
        <fullName evidence="3">PD-(D/E)XK nuclease family protein</fullName>
    </submittedName>
</protein>
<dbReference type="RefSeq" id="WP_354463279.1">
    <property type="nucleotide sequence ID" value="NZ_JBEWSZ010000003.1"/>
</dbReference>
<evidence type="ECO:0000259" key="2">
    <source>
        <dbReference type="Pfam" id="PF12705"/>
    </source>
</evidence>
<accession>A0ABV2DMC8</accession>
<dbReference type="Pfam" id="PF12705">
    <property type="entry name" value="PDDEXK_1"/>
    <property type="match status" value="1"/>
</dbReference>
<dbReference type="InterPro" id="IPR038726">
    <property type="entry name" value="PDDEXK_AddAB-type"/>
</dbReference>
<sequence>MLSAKMNRHTVIVEGTLPFRMQRIAAARAGNHGRDIATLPLVAARLAGGFSRPADRAILVPVVAQALAELAFEELEPVKTRPGMARAVIATLARVWAADIRFDDPRYASARLSDLGRIETYLRSHLPMGALLPRDLRDRAIAGAGRARATVGDLHFHRLISIDPLWRPLIAALAAVVQTTWDAPGTRDRSWFPGTILPTAMRPPQDLICDVCADPRAEVVEALRWARELLSDGTTQASDIAITSADLGTWDDHMLVLAADADLPIHFASGVSALSTRAGQACAALADAMINGLSQDRVRRLSLLSPYLSEALPADWMKGIPTEAGLFEPEHWARSLESLSRSDSSSIAATLMPVLRDLEVGPKASVKLGETLLRGKSLGLWQEALRLGPSAAMGMTLASMRIADESDPANNIVWARATELVGAPRQHMRLLGLSSRSWPRRDSADPLLPDHVLSEHDLVDLPGLERDRLAFEILVSHPGSSVMLSRSRRSADGAFLARSALLQRKVTERPRPRTRAPEHAFSEVDRLLARPDDALALPRILSVISCWTDWTRRLEPTPHDGGYRKDHPAVVRALNMPQSATSVRRLLRDPLGFVWLRALAMTAPELAVEPLQFDPVTFGDLVHELLRLAIERIEPTPSLVGATPEEIENALGAAARDIAERWPLTQAVPPRLLWLDTIDEARRRARRGLTIDERFGPGTRSFSEIPFGNPQSPAERSDPWDERQEVVIGQSGIRLKGRIDRVDVKPDRLGVRMSDYKTGTTPRNVRDVILDGGAEVQRALYAITIKQLIPEASTIIARLIYLDTTVPAAGLDGDTLERAEGTLLRFIDIAVEGLRNGVAYPGPDAFAGYNDLRIALPAALDRYQRRKQESFNAAQQRLAPLWAEP</sequence>
<evidence type="ECO:0000256" key="1">
    <source>
        <dbReference type="SAM" id="MobiDB-lite"/>
    </source>
</evidence>
<dbReference type="SUPFAM" id="SSF52540">
    <property type="entry name" value="P-loop containing nucleoside triphosphate hydrolases"/>
    <property type="match status" value="1"/>
</dbReference>